<dbReference type="EMBL" id="QGGU01000002">
    <property type="protein sequence ID" value="PWK53852.1"/>
    <property type="molecule type" value="Genomic_DNA"/>
</dbReference>
<dbReference type="Proteomes" id="UP000245790">
    <property type="component" value="Unassembled WGS sequence"/>
</dbReference>
<keyword evidence="1" id="KW-0812">Transmembrane</keyword>
<evidence type="ECO:0000313" key="3">
    <source>
        <dbReference type="Proteomes" id="UP000245790"/>
    </source>
</evidence>
<accession>A0A316FZN8</accession>
<comment type="caution">
    <text evidence="2">The sequence shown here is derived from an EMBL/GenBank/DDBJ whole genome shotgun (WGS) entry which is preliminary data.</text>
</comment>
<keyword evidence="1" id="KW-1133">Transmembrane helix</keyword>
<sequence length="176" mass="19858">MIKVIQQLLKWFMVLMCLAAGGYWLVKQGVLPTDLLDNFTQSKAELVTYYQWTDGSGNVRITREPPSGNVTYSSFQGSPGLDSQVQPVASKKPADAPSAKVISTYRDDLEATLIKKEMLTQCRWVITQLFNTEKQINNAETEEREQLCKDYRQRLLQLPSLNCKASMDDVKADICG</sequence>
<dbReference type="AlphaFoldDB" id="A0A316FZN8"/>
<organism evidence="2 3">
    <name type="scientific">Pleionea mediterranea</name>
    <dbReference type="NCBI Taxonomy" id="523701"/>
    <lineage>
        <taxon>Bacteria</taxon>
        <taxon>Pseudomonadati</taxon>
        <taxon>Pseudomonadota</taxon>
        <taxon>Gammaproteobacteria</taxon>
        <taxon>Oceanospirillales</taxon>
        <taxon>Pleioneaceae</taxon>
        <taxon>Pleionea</taxon>
    </lineage>
</organism>
<evidence type="ECO:0008006" key="4">
    <source>
        <dbReference type="Google" id="ProtNLM"/>
    </source>
</evidence>
<keyword evidence="1" id="KW-0472">Membrane</keyword>
<evidence type="ECO:0000256" key="1">
    <source>
        <dbReference type="SAM" id="Phobius"/>
    </source>
</evidence>
<gene>
    <name evidence="2" type="ORF">C8D97_102242</name>
</gene>
<keyword evidence="3" id="KW-1185">Reference proteome</keyword>
<name>A0A316FZN8_9GAMM</name>
<protein>
    <recommendedName>
        <fullName evidence="4">DUF4124 domain-containing protein</fullName>
    </recommendedName>
</protein>
<evidence type="ECO:0000313" key="2">
    <source>
        <dbReference type="EMBL" id="PWK53852.1"/>
    </source>
</evidence>
<proteinExistence type="predicted"/>
<feature type="transmembrane region" description="Helical" evidence="1">
    <location>
        <begin position="7"/>
        <end position="26"/>
    </location>
</feature>
<reference evidence="2 3" key="1">
    <citation type="submission" date="2018-05" db="EMBL/GenBank/DDBJ databases">
        <title>Genomic Encyclopedia of Type Strains, Phase IV (KMG-IV): sequencing the most valuable type-strain genomes for metagenomic binning, comparative biology and taxonomic classification.</title>
        <authorList>
            <person name="Goeker M."/>
        </authorList>
    </citation>
    <scope>NUCLEOTIDE SEQUENCE [LARGE SCALE GENOMIC DNA]</scope>
    <source>
        <strain evidence="2 3">DSM 25350</strain>
    </source>
</reference>
<dbReference type="RefSeq" id="WP_109761909.1">
    <property type="nucleotide sequence ID" value="NZ_QGGU01000002.1"/>
</dbReference>
<dbReference type="OrthoDB" id="9867105at2"/>